<dbReference type="InterPro" id="IPR005625">
    <property type="entry name" value="PepSY-ass_TM"/>
</dbReference>
<accession>A0A560HDB7</accession>
<dbReference type="SUPFAM" id="SSF63380">
    <property type="entry name" value="Riboflavin synthase domain-like"/>
    <property type="match status" value="1"/>
</dbReference>
<evidence type="ECO:0000256" key="2">
    <source>
        <dbReference type="ARBA" id="ARBA00022643"/>
    </source>
</evidence>
<feature type="transmembrane region" description="Helical" evidence="5">
    <location>
        <begin position="196"/>
        <end position="216"/>
    </location>
</feature>
<sequence>MQYRAVGRRPGDVTVTSVTRDQAGSDAVASQSIRAPSDSRRLSVRGPAGGITGRWVVYQLHWLLGITLGFVLALMGITGATMSFEDQIMRALSPGVVTVAPRAAPVLTPDALLARVRAQRPETRVEGVFLSARTDEAARVLFAGGMGGNRGERAYVDPYDGTVLGRATGEEFFAFVRRLHRWLALPGNGDGMGRQITGAAVMALLFFCASGLYLRWPRRPLDWRAWLALDTGAKGRAFLWSLHAVIGTWVLLVYLVIGLTGLWWSYDWYRDGATRLLTGQPLPAREEGPRGERGAGKRDNGAAPVSIDTAWAALLAREGDRYATALLSVPGKPGAPVRVRYRPVGARADQPFDEMALDGATGAVTSESHFADKALGARLLAGVLTLHRGTYFGTGGAVVFMVAAGAMPLFTITGLLMYLDRRRKKKAARVARDGAQDGAAGPLAPAPLAYPTTDTTLTIAYASQTGTAEQLAWRTAGVLRDGGRAPQVLPLAKLDLNALRGRLLVVASTYGEGEAPDDARAFAKKRMAVPADLAGVDFAVLALGDRQYETFCGFGRALDRWLGESGATRLFDPVLVDDNDANALRQWQEHLRALGAGAAPDWAPETYGRWRLAERRLLNPGSPGGPAYHLALEPLDQPMPVWAAGDIAQILPGNDSGAHHRDYSIASLPAEGRVDLLVRQQTRPDGTLGLGSGWLTAGAAVGGEVRMRLRANPGFHAPSGPAPLILIGAGTGLAGLRGHLKHRQALGLGDAWLLFGERNAATDAWHAEEIAAWQAEGTLARVDLVYSRDGQGYVQDRLAAQGDIVRQWVDRGAAVYVCGSLEGMAPGVDRALEAILGRDRLDALTANGRYRRDVY</sequence>
<dbReference type="PRINTS" id="PR00369">
    <property type="entry name" value="FLAVODOXIN"/>
</dbReference>
<dbReference type="SUPFAM" id="SSF52218">
    <property type="entry name" value="Flavoproteins"/>
    <property type="match status" value="1"/>
</dbReference>
<dbReference type="GO" id="GO:0016491">
    <property type="term" value="F:oxidoreductase activity"/>
    <property type="evidence" value="ECO:0007669"/>
    <property type="project" value="InterPro"/>
</dbReference>
<dbReference type="InterPro" id="IPR039261">
    <property type="entry name" value="FNR_nucleotide-bd"/>
</dbReference>
<gene>
    <name evidence="8" type="ORF">FBZ90_105337</name>
</gene>
<dbReference type="Pfam" id="PF03929">
    <property type="entry name" value="PepSY_TM"/>
    <property type="match status" value="1"/>
</dbReference>
<dbReference type="PANTHER" id="PTHR34219">
    <property type="entry name" value="IRON-REGULATED INNER MEMBRANE PROTEIN-RELATED"/>
    <property type="match status" value="1"/>
</dbReference>
<keyword evidence="1" id="KW-0285">Flavoprotein</keyword>
<dbReference type="Pfam" id="PF00258">
    <property type="entry name" value="Flavodoxin_1"/>
    <property type="match status" value="1"/>
</dbReference>
<dbReference type="CDD" id="cd06200">
    <property type="entry name" value="SiR_like1"/>
    <property type="match status" value="1"/>
</dbReference>
<comment type="caution">
    <text evidence="8">The sequence shown here is derived from an EMBL/GenBank/DDBJ whole genome shotgun (WGS) entry which is preliminary data.</text>
</comment>
<dbReference type="PROSITE" id="PS50902">
    <property type="entry name" value="FLAVODOXIN_LIKE"/>
    <property type="match status" value="1"/>
</dbReference>
<feature type="region of interest" description="Disordered" evidence="4">
    <location>
        <begin position="280"/>
        <end position="302"/>
    </location>
</feature>
<reference evidence="8 9" key="1">
    <citation type="submission" date="2019-06" db="EMBL/GenBank/DDBJ databases">
        <title>Genomic Encyclopedia of Type Strains, Phase IV (KMG-V): Genome sequencing to study the core and pangenomes of soil and plant-associated prokaryotes.</title>
        <authorList>
            <person name="Whitman W."/>
        </authorList>
    </citation>
    <scope>NUCLEOTIDE SEQUENCE [LARGE SCALE GENOMIC DNA]</scope>
    <source>
        <strain evidence="8 9">BR 11622</strain>
    </source>
</reference>
<dbReference type="PANTHER" id="PTHR34219:SF3">
    <property type="entry name" value="BLL7967 PROTEIN"/>
    <property type="match status" value="1"/>
</dbReference>
<dbReference type="EMBL" id="VITR01000005">
    <property type="protein sequence ID" value="TWB43524.1"/>
    <property type="molecule type" value="Genomic_DNA"/>
</dbReference>
<evidence type="ECO:0000256" key="4">
    <source>
        <dbReference type="SAM" id="MobiDB-lite"/>
    </source>
</evidence>
<evidence type="ECO:0000256" key="1">
    <source>
        <dbReference type="ARBA" id="ARBA00022630"/>
    </source>
</evidence>
<keyword evidence="2" id="KW-0288">FMN</keyword>
<keyword evidence="5" id="KW-0812">Transmembrane</keyword>
<dbReference type="GO" id="GO:0010181">
    <property type="term" value="F:FMN binding"/>
    <property type="evidence" value="ECO:0007669"/>
    <property type="project" value="InterPro"/>
</dbReference>
<dbReference type="Proteomes" id="UP000315751">
    <property type="component" value="Unassembled WGS sequence"/>
</dbReference>
<protein>
    <submittedName>
        <fullName evidence="8">Sulfite reductase (NADPH) flavoprotein alpha-component</fullName>
    </submittedName>
</protein>
<dbReference type="InterPro" id="IPR001709">
    <property type="entry name" value="Flavoprot_Pyr_Nucl_cyt_Rdtase"/>
</dbReference>
<organism evidence="8 9">
    <name type="scientific">Nitrospirillum amazonense</name>
    <dbReference type="NCBI Taxonomy" id="28077"/>
    <lineage>
        <taxon>Bacteria</taxon>
        <taxon>Pseudomonadati</taxon>
        <taxon>Pseudomonadota</taxon>
        <taxon>Alphaproteobacteria</taxon>
        <taxon>Rhodospirillales</taxon>
        <taxon>Azospirillaceae</taxon>
        <taxon>Nitrospirillum</taxon>
    </lineage>
</organism>
<evidence type="ECO:0000313" key="8">
    <source>
        <dbReference type="EMBL" id="TWB43524.1"/>
    </source>
</evidence>
<evidence type="ECO:0000259" key="6">
    <source>
        <dbReference type="PROSITE" id="PS50902"/>
    </source>
</evidence>
<dbReference type="InterPro" id="IPR008254">
    <property type="entry name" value="Flavodoxin/NO_synth"/>
</dbReference>
<feature type="compositionally biased region" description="Basic and acidic residues" evidence="4">
    <location>
        <begin position="284"/>
        <end position="300"/>
    </location>
</feature>
<dbReference type="InterPro" id="IPR001433">
    <property type="entry name" value="OxRdtase_FAD/NAD-bd"/>
</dbReference>
<feature type="transmembrane region" description="Helical" evidence="5">
    <location>
        <begin position="397"/>
        <end position="419"/>
    </location>
</feature>
<keyword evidence="9" id="KW-1185">Reference proteome</keyword>
<feature type="transmembrane region" description="Helical" evidence="5">
    <location>
        <begin position="62"/>
        <end position="84"/>
    </location>
</feature>
<dbReference type="InterPro" id="IPR001094">
    <property type="entry name" value="Flavdoxin-like"/>
</dbReference>
<keyword evidence="3" id="KW-0249">Electron transport</keyword>
<evidence type="ECO:0000256" key="5">
    <source>
        <dbReference type="SAM" id="Phobius"/>
    </source>
</evidence>
<name>A0A560HDB7_9PROT</name>
<dbReference type="Gene3D" id="2.40.30.10">
    <property type="entry name" value="Translation factors"/>
    <property type="match status" value="1"/>
</dbReference>
<keyword evidence="5" id="KW-0472">Membrane</keyword>
<evidence type="ECO:0000256" key="3">
    <source>
        <dbReference type="ARBA" id="ARBA00022982"/>
    </source>
</evidence>
<dbReference type="InterPro" id="IPR017927">
    <property type="entry name" value="FAD-bd_FR_type"/>
</dbReference>
<dbReference type="PRINTS" id="PR00371">
    <property type="entry name" value="FPNCR"/>
</dbReference>
<feature type="transmembrane region" description="Helical" evidence="5">
    <location>
        <begin position="237"/>
        <end position="266"/>
    </location>
</feature>
<feature type="domain" description="Flavodoxin-like" evidence="6">
    <location>
        <begin position="457"/>
        <end position="592"/>
    </location>
</feature>
<proteinExistence type="predicted"/>
<keyword evidence="3" id="KW-0813">Transport</keyword>
<dbReference type="SUPFAM" id="SSF52343">
    <property type="entry name" value="Ferredoxin reductase-like, C-terminal NADP-linked domain"/>
    <property type="match status" value="1"/>
</dbReference>
<dbReference type="Gene3D" id="3.40.50.360">
    <property type="match status" value="1"/>
</dbReference>
<dbReference type="InterPro" id="IPR029039">
    <property type="entry name" value="Flavoprotein-like_sf"/>
</dbReference>
<evidence type="ECO:0000259" key="7">
    <source>
        <dbReference type="PROSITE" id="PS51384"/>
    </source>
</evidence>
<dbReference type="Pfam" id="PF00175">
    <property type="entry name" value="NAD_binding_1"/>
    <property type="match status" value="1"/>
</dbReference>
<keyword evidence="5" id="KW-1133">Transmembrane helix</keyword>
<feature type="domain" description="FAD-binding FR-type" evidence="7">
    <location>
        <begin position="605"/>
        <end position="718"/>
    </location>
</feature>
<dbReference type="PROSITE" id="PS51384">
    <property type="entry name" value="FAD_FR"/>
    <property type="match status" value="1"/>
</dbReference>
<dbReference type="Gene3D" id="3.40.50.80">
    <property type="entry name" value="Nucleotide-binding domain of ferredoxin-NADP reductase (FNR) module"/>
    <property type="match status" value="1"/>
</dbReference>
<evidence type="ECO:0000313" key="9">
    <source>
        <dbReference type="Proteomes" id="UP000315751"/>
    </source>
</evidence>
<dbReference type="AlphaFoldDB" id="A0A560HDB7"/>
<dbReference type="InterPro" id="IPR017938">
    <property type="entry name" value="Riboflavin_synthase-like_b-brl"/>
</dbReference>